<feature type="compositionally biased region" description="Gly residues" evidence="8">
    <location>
        <begin position="17"/>
        <end position="30"/>
    </location>
</feature>
<dbReference type="Pfam" id="PF02671">
    <property type="entry name" value="PAH"/>
    <property type="match status" value="3"/>
</dbReference>
<feature type="region of interest" description="Disordered" evidence="8">
    <location>
        <begin position="1"/>
        <end position="30"/>
    </location>
</feature>
<name>A0A396HB94_MEDTR</name>
<dbReference type="FunFam" id="1.20.1160.11:FF:000001">
    <property type="entry name" value="Paired amphipathic helix protein Sin3"/>
    <property type="match status" value="1"/>
</dbReference>
<dbReference type="Proteomes" id="UP000265566">
    <property type="component" value="Chromosome 6"/>
</dbReference>
<dbReference type="FunFam" id="1.20.1160.11:FF:000002">
    <property type="entry name" value="Paired amphipathic helix protein SIN3"/>
    <property type="match status" value="1"/>
</dbReference>
<feature type="compositionally biased region" description="Basic and acidic residues" evidence="8">
    <location>
        <begin position="220"/>
        <end position="240"/>
    </location>
</feature>
<evidence type="ECO:0000256" key="1">
    <source>
        <dbReference type="ARBA" id="ARBA00004123"/>
    </source>
</evidence>
<evidence type="ECO:0000256" key="4">
    <source>
        <dbReference type="ARBA" id="ARBA00023015"/>
    </source>
</evidence>
<protein>
    <submittedName>
        <fullName evidence="10">Putative transcription regulator Others family</fullName>
    </submittedName>
</protein>
<reference evidence="11" key="1">
    <citation type="journal article" date="2018" name="Nat. Plants">
        <title>Whole-genome landscape of Medicago truncatula symbiotic genes.</title>
        <authorList>
            <person name="Pecrix Y."/>
            <person name="Staton S.E."/>
            <person name="Sallet E."/>
            <person name="Lelandais-Briere C."/>
            <person name="Moreau S."/>
            <person name="Carrere S."/>
            <person name="Blein T."/>
            <person name="Jardinaud M.F."/>
            <person name="Latrasse D."/>
            <person name="Zouine M."/>
            <person name="Zahm M."/>
            <person name="Kreplak J."/>
            <person name="Mayjonade B."/>
            <person name="Satge C."/>
            <person name="Perez M."/>
            <person name="Cauet S."/>
            <person name="Marande W."/>
            <person name="Chantry-Darmon C."/>
            <person name="Lopez-Roques C."/>
            <person name="Bouchez O."/>
            <person name="Berard A."/>
            <person name="Debelle F."/>
            <person name="Munos S."/>
            <person name="Bendahmane A."/>
            <person name="Berges H."/>
            <person name="Niebel A."/>
            <person name="Buitink J."/>
            <person name="Frugier F."/>
            <person name="Benhamed M."/>
            <person name="Crespi M."/>
            <person name="Gouzy J."/>
            <person name="Gamas P."/>
        </authorList>
    </citation>
    <scope>NUCLEOTIDE SEQUENCE [LARGE SCALE GENOMIC DNA]</scope>
    <source>
        <strain evidence="11">cv. Jemalong A17</strain>
    </source>
</reference>
<comment type="subcellular location">
    <subcellularLocation>
        <location evidence="1 7">Nucleus</location>
    </subcellularLocation>
</comment>
<feature type="transmembrane region" description="Helical" evidence="9">
    <location>
        <begin position="453"/>
        <end position="471"/>
    </location>
</feature>
<dbReference type="PANTHER" id="PTHR12346:SF8">
    <property type="entry name" value="PAIRED AMPHIPATHIC HELIX PROTEIN SIN3-LIKE 2"/>
    <property type="match status" value="1"/>
</dbReference>
<dbReference type="SUPFAM" id="SSF47762">
    <property type="entry name" value="PAH2 domain"/>
    <property type="match status" value="3"/>
</dbReference>
<keyword evidence="2" id="KW-0678">Repressor</keyword>
<dbReference type="AlphaFoldDB" id="A0A396HB94"/>
<comment type="caution">
    <text evidence="10">The sequence shown here is derived from an EMBL/GenBank/DDBJ whole genome shotgun (WGS) entry which is preliminary data.</text>
</comment>
<keyword evidence="5" id="KW-0804">Transcription</keyword>
<keyword evidence="9" id="KW-0812">Transmembrane</keyword>
<dbReference type="OrthoDB" id="4728498at2759"/>
<dbReference type="PROSITE" id="PS51477">
    <property type="entry name" value="PAH"/>
    <property type="match status" value="3"/>
</dbReference>
<evidence type="ECO:0000256" key="2">
    <source>
        <dbReference type="ARBA" id="ARBA00022491"/>
    </source>
</evidence>
<keyword evidence="9" id="KW-1133">Transmembrane helix</keyword>
<proteinExistence type="predicted"/>
<dbReference type="FunFam" id="1.20.1160.11:FF:000003">
    <property type="entry name" value="Paired amphipathic helix SIN3-like protein"/>
    <property type="match status" value="1"/>
</dbReference>
<keyword evidence="9" id="KW-0472">Membrane</keyword>
<organism evidence="10 11">
    <name type="scientific">Medicago truncatula</name>
    <name type="common">Barrel medic</name>
    <name type="synonym">Medicago tribuloides</name>
    <dbReference type="NCBI Taxonomy" id="3880"/>
    <lineage>
        <taxon>Eukaryota</taxon>
        <taxon>Viridiplantae</taxon>
        <taxon>Streptophyta</taxon>
        <taxon>Embryophyta</taxon>
        <taxon>Tracheophyta</taxon>
        <taxon>Spermatophyta</taxon>
        <taxon>Magnoliopsida</taxon>
        <taxon>eudicotyledons</taxon>
        <taxon>Gunneridae</taxon>
        <taxon>Pentapetalae</taxon>
        <taxon>rosids</taxon>
        <taxon>fabids</taxon>
        <taxon>Fabales</taxon>
        <taxon>Fabaceae</taxon>
        <taxon>Papilionoideae</taxon>
        <taxon>50 kb inversion clade</taxon>
        <taxon>NPAAA clade</taxon>
        <taxon>Hologalegina</taxon>
        <taxon>IRL clade</taxon>
        <taxon>Trifolieae</taxon>
        <taxon>Medicago</taxon>
    </lineage>
</organism>
<dbReference type="Gene3D" id="1.20.1160.11">
    <property type="entry name" value="Paired amphipathic helix"/>
    <property type="match status" value="3"/>
</dbReference>
<evidence type="ECO:0000256" key="8">
    <source>
        <dbReference type="SAM" id="MobiDB-lite"/>
    </source>
</evidence>
<dbReference type="GO" id="GO:0005634">
    <property type="term" value="C:nucleus"/>
    <property type="evidence" value="ECO:0007669"/>
    <property type="project" value="UniProtKB-SubCell"/>
</dbReference>
<evidence type="ECO:0000313" key="11">
    <source>
        <dbReference type="Proteomes" id="UP000265566"/>
    </source>
</evidence>
<sequence>MKFKRCMGSPSADSSENGGGSVGGGVVNGGGGASTPRKLTTIDALSYLKEVKNTFPDQKEKYDMFLQVMKDFKAQKTDTHGVIAAVKELFKGHNNLIYGFNAYLPKGHEIRLDEDEAPQKKKVEFEDAISFVGKIKNRFQNEEHVYKSFLDILNMYREEHKTITEVYSEVATLFKDHNDLLEEFTRFLPDNSLEPSTQHAPFGHRDLSVEHPDVDDEEPMNMHKEQRKREIRDIRKHDLNSLRSPNKKKSVKKAEANGLSSDLASHDDKDALKIMYSQALSLCAKVKERLSSAEDYQTFLKCLHNFSNGIIKKNELQNMVTDLLGKHSDLMSEFNDYLERCENTDGFLAGVASEKPLDTDGHLSESTKLEDDEDKEHKHEMEVSEERETYREKYMGKSIQELDLSVGKRCSLGYQLLPTDDRLDICIHIVRGDKSDVRGCSGRSQQSHWRQRAWIGLLIIINLFLFYFNFLNKY</sequence>
<evidence type="ECO:0000313" key="10">
    <source>
        <dbReference type="EMBL" id="RHN49938.1"/>
    </source>
</evidence>
<keyword evidence="6 7" id="KW-0539">Nucleus</keyword>
<dbReference type="InterPro" id="IPR003822">
    <property type="entry name" value="PAH"/>
</dbReference>
<evidence type="ECO:0000256" key="7">
    <source>
        <dbReference type="PROSITE-ProRule" id="PRU00810"/>
    </source>
</evidence>
<dbReference type="InterPro" id="IPR036600">
    <property type="entry name" value="PAH_sf"/>
</dbReference>
<evidence type="ECO:0000256" key="9">
    <source>
        <dbReference type="SAM" id="Phobius"/>
    </source>
</evidence>
<feature type="region of interest" description="Disordered" evidence="8">
    <location>
        <begin position="192"/>
        <end position="263"/>
    </location>
</feature>
<accession>A0A396HB94</accession>
<evidence type="ECO:0000256" key="6">
    <source>
        <dbReference type="ARBA" id="ARBA00023242"/>
    </source>
</evidence>
<dbReference type="InterPro" id="IPR039774">
    <property type="entry name" value="Sin3-like"/>
</dbReference>
<gene>
    <name evidence="10" type="ORF">MtrunA17_Chr6g0452021</name>
</gene>
<dbReference type="Gramene" id="rna34175">
    <property type="protein sequence ID" value="RHN49938.1"/>
    <property type="gene ID" value="gene34175"/>
</dbReference>
<feature type="region of interest" description="Disordered" evidence="8">
    <location>
        <begin position="355"/>
        <end position="385"/>
    </location>
</feature>
<evidence type="ECO:0000256" key="3">
    <source>
        <dbReference type="ARBA" id="ARBA00022737"/>
    </source>
</evidence>
<evidence type="ECO:0000256" key="5">
    <source>
        <dbReference type="ARBA" id="ARBA00023163"/>
    </source>
</evidence>
<dbReference type="GO" id="GO:0003714">
    <property type="term" value="F:transcription corepressor activity"/>
    <property type="evidence" value="ECO:0007669"/>
    <property type="project" value="InterPro"/>
</dbReference>
<dbReference type="PANTHER" id="PTHR12346">
    <property type="entry name" value="SIN3B-RELATED"/>
    <property type="match status" value="1"/>
</dbReference>
<keyword evidence="4" id="KW-0805">Transcription regulation</keyword>
<keyword evidence="3" id="KW-0677">Repeat</keyword>
<dbReference type="EMBL" id="PSQE01000006">
    <property type="protein sequence ID" value="RHN49938.1"/>
    <property type="molecule type" value="Genomic_DNA"/>
</dbReference>
<feature type="compositionally biased region" description="Basic and acidic residues" evidence="8">
    <location>
        <begin position="203"/>
        <end position="212"/>
    </location>
</feature>